<dbReference type="PANTHER" id="PTHR43162:SF1">
    <property type="entry name" value="PRESTALK A DIFFERENTIATION PROTEIN A"/>
    <property type="match status" value="1"/>
</dbReference>
<accession>A0A919A4R9</accession>
<sequence length="305" mass="32021">MTNTTPTTTTSAPAPGPDPGPDPAPGPGLVLVLGATGKTGRRIVPRLRAAGHEVRAASRSADTFFDWNERSTWAPVLSGVTALYLVAPEDPDPVTDFVTEAAAAGVRRFVVLSGRGVDVSGESFLPGMARAEAAVRTAGVDWTVIRANNFAQNFDEDYAHAPLLAGRLALPVGDVAEPFIDVEDLADVAVALLTEDGHTHRVYELSGPRALTYAEAVAEIAAASGRPMRFEAVTAERFLAETLAAGVPEPLARELTAVFTFTAEGHLSPLTTGVRDVLGREPRDFTEYVREAAARGAWAPAPSGA</sequence>
<dbReference type="InterPro" id="IPR036291">
    <property type="entry name" value="NAD(P)-bd_dom_sf"/>
</dbReference>
<dbReference type="AlphaFoldDB" id="A0A919A4R9"/>
<dbReference type="Gene3D" id="3.40.50.720">
    <property type="entry name" value="NAD(P)-binding Rossmann-like Domain"/>
    <property type="match status" value="1"/>
</dbReference>
<feature type="domain" description="NAD(P)-binding" evidence="2">
    <location>
        <begin position="34"/>
        <end position="195"/>
    </location>
</feature>
<evidence type="ECO:0000313" key="4">
    <source>
        <dbReference type="Proteomes" id="UP000608024"/>
    </source>
</evidence>
<dbReference type="PANTHER" id="PTHR43162">
    <property type="match status" value="1"/>
</dbReference>
<evidence type="ECO:0000259" key="2">
    <source>
        <dbReference type="Pfam" id="PF13460"/>
    </source>
</evidence>
<dbReference type="EMBL" id="BNBT01000142">
    <property type="protein sequence ID" value="GHE86034.1"/>
    <property type="molecule type" value="Genomic_DNA"/>
</dbReference>
<proteinExistence type="predicted"/>
<feature type="compositionally biased region" description="Pro residues" evidence="1">
    <location>
        <begin position="14"/>
        <end position="26"/>
    </location>
</feature>
<dbReference type="InterPro" id="IPR051604">
    <property type="entry name" value="Ergot_Alk_Oxidoreductase"/>
</dbReference>
<keyword evidence="4" id="KW-1185">Reference proteome</keyword>
<reference evidence="3" key="2">
    <citation type="submission" date="2020-09" db="EMBL/GenBank/DDBJ databases">
        <authorList>
            <person name="Sun Q."/>
            <person name="Ohkuma M."/>
        </authorList>
    </citation>
    <scope>NUCLEOTIDE SEQUENCE</scope>
    <source>
        <strain evidence="3">JCM 4784</strain>
    </source>
</reference>
<gene>
    <name evidence="3" type="ORF">GCM10018785_62240</name>
</gene>
<dbReference type="RefSeq" id="WP_190139459.1">
    <property type="nucleotide sequence ID" value="NZ_BNBT01000142.1"/>
</dbReference>
<feature type="compositionally biased region" description="Low complexity" evidence="1">
    <location>
        <begin position="1"/>
        <end position="13"/>
    </location>
</feature>
<feature type="region of interest" description="Disordered" evidence="1">
    <location>
        <begin position="1"/>
        <end position="28"/>
    </location>
</feature>
<dbReference type="Gene3D" id="3.90.25.10">
    <property type="entry name" value="UDP-galactose 4-epimerase, domain 1"/>
    <property type="match status" value="1"/>
</dbReference>
<reference evidence="3" key="1">
    <citation type="journal article" date="2014" name="Int. J. Syst. Evol. Microbiol.">
        <title>Complete genome sequence of Corynebacterium casei LMG S-19264T (=DSM 44701T), isolated from a smear-ripened cheese.</title>
        <authorList>
            <consortium name="US DOE Joint Genome Institute (JGI-PGF)"/>
            <person name="Walter F."/>
            <person name="Albersmeier A."/>
            <person name="Kalinowski J."/>
            <person name="Ruckert C."/>
        </authorList>
    </citation>
    <scope>NUCLEOTIDE SEQUENCE</scope>
    <source>
        <strain evidence="3">JCM 4784</strain>
    </source>
</reference>
<name>A0A919A4R9_9ACTN</name>
<dbReference type="SUPFAM" id="SSF51735">
    <property type="entry name" value="NAD(P)-binding Rossmann-fold domains"/>
    <property type="match status" value="1"/>
</dbReference>
<dbReference type="Proteomes" id="UP000608024">
    <property type="component" value="Unassembled WGS sequence"/>
</dbReference>
<evidence type="ECO:0000256" key="1">
    <source>
        <dbReference type="SAM" id="MobiDB-lite"/>
    </source>
</evidence>
<organism evidence="3 4">
    <name type="scientific">Streptomyces longispororuber</name>
    <dbReference type="NCBI Taxonomy" id="68230"/>
    <lineage>
        <taxon>Bacteria</taxon>
        <taxon>Bacillati</taxon>
        <taxon>Actinomycetota</taxon>
        <taxon>Actinomycetes</taxon>
        <taxon>Kitasatosporales</taxon>
        <taxon>Streptomycetaceae</taxon>
        <taxon>Streptomyces</taxon>
    </lineage>
</organism>
<dbReference type="InterPro" id="IPR016040">
    <property type="entry name" value="NAD(P)-bd_dom"/>
</dbReference>
<evidence type="ECO:0000313" key="3">
    <source>
        <dbReference type="EMBL" id="GHE86034.1"/>
    </source>
</evidence>
<dbReference type="Pfam" id="PF13460">
    <property type="entry name" value="NAD_binding_10"/>
    <property type="match status" value="1"/>
</dbReference>
<comment type="caution">
    <text evidence="3">The sequence shown here is derived from an EMBL/GenBank/DDBJ whole genome shotgun (WGS) entry which is preliminary data.</text>
</comment>
<protein>
    <submittedName>
        <fullName evidence="3">NmrA family transcriptional regulator</fullName>
    </submittedName>
</protein>